<dbReference type="SUPFAM" id="SSF55469">
    <property type="entry name" value="FMN-dependent nitroreductase-like"/>
    <property type="match status" value="1"/>
</dbReference>
<keyword evidence="3 8" id="KW-0285">Flavoprotein</keyword>
<comment type="similarity">
    <text evidence="2 8">Belongs to the nitroreductase family.</text>
</comment>
<evidence type="ECO:0000256" key="8">
    <source>
        <dbReference type="PIRNR" id="PIRNR000232"/>
    </source>
</evidence>
<dbReference type="RefSeq" id="WP_264881850.1">
    <property type="nucleotide sequence ID" value="NZ_JAPDOB010000001.1"/>
</dbReference>
<reference evidence="10 11" key="1">
    <citation type="submission" date="2022-10" db="EMBL/GenBank/DDBJ databases">
        <title>Sphingomonas sp.</title>
        <authorList>
            <person name="Jin C."/>
        </authorList>
    </citation>
    <scope>NUCLEOTIDE SEQUENCE [LARGE SCALE GENOMIC DNA]</scope>
    <source>
        <strain evidence="10 11">BN140010</strain>
    </source>
</reference>
<dbReference type="EMBL" id="JAPDOB010000001">
    <property type="protein sequence ID" value="MCW3797561.1"/>
    <property type="molecule type" value="Genomic_DNA"/>
</dbReference>
<evidence type="ECO:0000256" key="5">
    <source>
        <dbReference type="ARBA" id="ARBA00022857"/>
    </source>
</evidence>
<accession>A0ABT3JFH5</accession>
<keyword evidence="11" id="KW-1185">Reference proteome</keyword>
<evidence type="ECO:0000256" key="4">
    <source>
        <dbReference type="ARBA" id="ARBA00022643"/>
    </source>
</evidence>
<keyword evidence="5 8" id="KW-0521">NADP</keyword>
<proteinExistence type="inferred from homology"/>
<dbReference type="Pfam" id="PF00881">
    <property type="entry name" value="Nitroreductase"/>
    <property type="match status" value="1"/>
</dbReference>
<evidence type="ECO:0000256" key="3">
    <source>
        <dbReference type="ARBA" id="ARBA00022630"/>
    </source>
</evidence>
<comment type="cofactor">
    <cofactor evidence="1 8">
        <name>FMN</name>
        <dbReference type="ChEBI" id="CHEBI:58210"/>
    </cofactor>
</comment>
<dbReference type="PIRSF" id="PIRSF000232">
    <property type="entry name" value="YdjA"/>
    <property type="match status" value="1"/>
</dbReference>
<dbReference type="InterPro" id="IPR052530">
    <property type="entry name" value="NAD(P)H_nitroreductase"/>
</dbReference>
<dbReference type="InterPro" id="IPR000415">
    <property type="entry name" value="Nitroreductase-like"/>
</dbReference>
<keyword evidence="4 8" id="KW-0288">FMN</keyword>
<dbReference type="Gene3D" id="3.40.109.10">
    <property type="entry name" value="NADH Oxidase"/>
    <property type="match status" value="1"/>
</dbReference>
<evidence type="ECO:0000259" key="9">
    <source>
        <dbReference type="Pfam" id="PF00881"/>
    </source>
</evidence>
<protein>
    <recommendedName>
        <fullName evidence="8">Putative NAD(P)H nitroreductase</fullName>
        <ecNumber evidence="8">1.-.-.-</ecNumber>
    </recommendedName>
</protein>
<dbReference type="InterPro" id="IPR029479">
    <property type="entry name" value="Nitroreductase"/>
</dbReference>
<dbReference type="PANTHER" id="PTHR43821:SF1">
    <property type="entry name" value="NAD(P)H NITROREDUCTASE YDJA-RELATED"/>
    <property type="match status" value="1"/>
</dbReference>
<evidence type="ECO:0000313" key="10">
    <source>
        <dbReference type="EMBL" id="MCW3797561.1"/>
    </source>
</evidence>
<evidence type="ECO:0000256" key="2">
    <source>
        <dbReference type="ARBA" id="ARBA00007118"/>
    </source>
</evidence>
<sequence>MLNDRSTPLALLETRRSARARDMVGPGPSPEQLGRIIAVAARTPDHGKLAPWRFVIVEDDQREALAALLHRALEQNDPEAGPAHHAKADQFARQGEALVVLLSAPVRGHKVPIDEQEMSAGAVGMNLLHAANALGFVGSWLTGWAAYDPTVREAFAQGPDERIIGFFFFGSPGQPLQERPRPLLSRIVRQWSPTEA</sequence>
<comment type="caution">
    <text evidence="10">The sequence shown here is derived from an EMBL/GenBank/DDBJ whole genome shotgun (WGS) entry which is preliminary data.</text>
</comment>
<dbReference type="CDD" id="cd02135">
    <property type="entry name" value="YdjA-like"/>
    <property type="match status" value="1"/>
</dbReference>
<evidence type="ECO:0000256" key="1">
    <source>
        <dbReference type="ARBA" id="ARBA00001917"/>
    </source>
</evidence>
<evidence type="ECO:0000256" key="6">
    <source>
        <dbReference type="ARBA" id="ARBA00023002"/>
    </source>
</evidence>
<dbReference type="InterPro" id="IPR026021">
    <property type="entry name" value="YdjA-like"/>
</dbReference>
<evidence type="ECO:0000256" key="7">
    <source>
        <dbReference type="ARBA" id="ARBA00023027"/>
    </source>
</evidence>
<dbReference type="Proteomes" id="UP001526246">
    <property type="component" value="Unassembled WGS sequence"/>
</dbReference>
<organism evidence="10 11">
    <name type="scientific">Sphingomonas arvum</name>
    <dbReference type="NCBI Taxonomy" id="2992113"/>
    <lineage>
        <taxon>Bacteria</taxon>
        <taxon>Pseudomonadati</taxon>
        <taxon>Pseudomonadota</taxon>
        <taxon>Alphaproteobacteria</taxon>
        <taxon>Sphingomonadales</taxon>
        <taxon>Sphingomonadaceae</taxon>
        <taxon>Sphingomonas</taxon>
    </lineage>
</organism>
<name>A0ABT3JFH5_9SPHN</name>
<keyword evidence="7 8" id="KW-0520">NAD</keyword>
<evidence type="ECO:0000313" key="11">
    <source>
        <dbReference type="Proteomes" id="UP001526246"/>
    </source>
</evidence>
<dbReference type="EC" id="1.-.-.-" evidence="8"/>
<gene>
    <name evidence="10" type="ORF">OMW55_07065</name>
</gene>
<feature type="domain" description="Nitroreductase" evidence="9">
    <location>
        <begin position="13"/>
        <end position="170"/>
    </location>
</feature>
<keyword evidence="6 8" id="KW-0560">Oxidoreductase</keyword>
<dbReference type="PANTHER" id="PTHR43821">
    <property type="entry name" value="NAD(P)H NITROREDUCTASE YDJA-RELATED"/>
    <property type="match status" value="1"/>
</dbReference>